<keyword evidence="3" id="KW-1185">Reference proteome</keyword>
<protein>
    <submittedName>
        <fullName evidence="2">Uncharacterized protein</fullName>
    </submittedName>
</protein>
<feature type="transmembrane region" description="Helical" evidence="1">
    <location>
        <begin position="12"/>
        <end position="28"/>
    </location>
</feature>
<evidence type="ECO:0000313" key="3">
    <source>
        <dbReference type="Proteomes" id="UP000823775"/>
    </source>
</evidence>
<evidence type="ECO:0000256" key="1">
    <source>
        <dbReference type="SAM" id="Phobius"/>
    </source>
</evidence>
<organism evidence="2 3">
    <name type="scientific">Datura stramonium</name>
    <name type="common">Jimsonweed</name>
    <name type="synonym">Common thornapple</name>
    <dbReference type="NCBI Taxonomy" id="4076"/>
    <lineage>
        <taxon>Eukaryota</taxon>
        <taxon>Viridiplantae</taxon>
        <taxon>Streptophyta</taxon>
        <taxon>Embryophyta</taxon>
        <taxon>Tracheophyta</taxon>
        <taxon>Spermatophyta</taxon>
        <taxon>Magnoliopsida</taxon>
        <taxon>eudicotyledons</taxon>
        <taxon>Gunneridae</taxon>
        <taxon>Pentapetalae</taxon>
        <taxon>asterids</taxon>
        <taxon>lamiids</taxon>
        <taxon>Solanales</taxon>
        <taxon>Solanaceae</taxon>
        <taxon>Solanoideae</taxon>
        <taxon>Datureae</taxon>
        <taxon>Datura</taxon>
    </lineage>
</organism>
<proteinExistence type="predicted"/>
<dbReference type="Proteomes" id="UP000823775">
    <property type="component" value="Unassembled WGS sequence"/>
</dbReference>
<gene>
    <name evidence="2" type="ORF">HAX54_020758</name>
</gene>
<keyword evidence="1" id="KW-1133">Transmembrane helix</keyword>
<name>A0ABS8RJJ9_DATST</name>
<evidence type="ECO:0000313" key="2">
    <source>
        <dbReference type="EMBL" id="MCD7446980.1"/>
    </source>
</evidence>
<dbReference type="EMBL" id="JACEIK010000025">
    <property type="protein sequence ID" value="MCD7446980.1"/>
    <property type="molecule type" value="Genomic_DNA"/>
</dbReference>
<sequence>MALEAYIDRRQVFSWIIGVSLISSFVVYNRDWKMTRNNHFNWRRRRGGGDGGGATTAMRVLIVPLQGVVLRRAITANLRLQRKVTFVGHLRKCLLVQGYREFTHVFTVTEGSSWAISGVFQS</sequence>
<keyword evidence="1" id="KW-0812">Transmembrane</keyword>
<keyword evidence="1" id="KW-0472">Membrane</keyword>
<comment type="caution">
    <text evidence="2">The sequence shown here is derived from an EMBL/GenBank/DDBJ whole genome shotgun (WGS) entry which is preliminary data.</text>
</comment>
<accession>A0ABS8RJJ9</accession>
<reference evidence="2 3" key="1">
    <citation type="journal article" date="2021" name="BMC Genomics">
        <title>Datura genome reveals duplications of psychoactive alkaloid biosynthetic genes and high mutation rate following tissue culture.</title>
        <authorList>
            <person name="Rajewski A."/>
            <person name="Carter-House D."/>
            <person name="Stajich J."/>
            <person name="Litt A."/>
        </authorList>
    </citation>
    <scope>NUCLEOTIDE SEQUENCE [LARGE SCALE GENOMIC DNA]</scope>
    <source>
        <strain evidence="2">AR-01</strain>
    </source>
</reference>